<accession>A0A895XPJ7</accession>
<dbReference type="AlphaFoldDB" id="A0A895XPJ7"/>
<organism evidence="1 2">
    <name type="scientific">Natronoglycomyces albus</name>
    <dbReference type="NCBI Taxonomy" id="2811108"/>
    <lineage>
        <taxon>Bacteria</taxon>
        <taxon>Bacillati</taxon>
        <taxon>Actinomycetota</taxon>
        <taxon>Actinomycetes</taxon>
        <taxon>Glycomycetales</taxon>
        <taxon>Glycomycetaceae</taxon>
        <taxon>Natronoglycomyces</taxon>
    </lineage>
</organism>
<dbReference type="KEGG" id="nav:JQS30_14805"/>
<dbReference type="EMBL" id="CP070496">
    <property type="protein sequence ID" value="QSB05015.1"/>
    <property type="molecule type" value="Genomic_DNA"/>
</dbReference>
<evidence type="ECO:0000313" key="1">
    <source>
        <dbReference type="EMBL" id="QSB05015.1"/>
    </source>
</evidence>
<dbReference type="RefSeq" id="WP_213171015.1">
    <property type="nucleotide sequence ID" value="NZ_CP070496.1"/>
</dbReference>
<name>A0A895XPJ7_9ACTN</name>
<reference evidence="1" key="1">
    <citation type="submission" date="2021-02" db="EMBL/GenBank/DDBJ databases">
        <title>Natronoglycomyces albus gen. nov., sp. nov, a haloalkaliphilic actinobacterium from a soda solonchak soil.</title>
        <authorList>
            <person name="Sorokin D.Y."/>
            <person name="Khijniak T.V."/>
            <person name="Zakharycheva A.P."/>
            <person name="Boueva O.V."/>
            <person name="Ariskina E.V."/>
            <person name="Hahnke R.L."/>
            <person name="Bunk B."/>
            <person name="Sproer C."/>
            <person name="Schumann P."/>
            <person name="Evtushenko L.I."/>
            <person name="Kublanov I.V."/>
        </authorList>
    </citation>
    <scope>NUCLEOTIDE SEQUENCE</scope>
    <source>
        <strain evidence="1">DSM 106290</strain>
    </source>
</reference>
<proteinExistence type="predicted"/>
<keyword evidence="2" id="KW-1185">Reference proteome</keyword>
<protein>
    <submittedName>
        <fullName evidence="1">Uncharacterized protein</fullName>
    </submittedName>
</protein>
<sequence>MAQTWRIIIEENKPSTTQGVHLTIHPATFHHEWEAENEAKRLAEEYKPGSLMTHRERTILRRGKGEYKVLVQGMVGNTHFQVTVYEVVSGAPTGSHFANKALR</sequence>
<evidence type="ECO:0000313" key="2">
    <source>
        <dbReference type="Proteomes" id="UP000662939"/>
    </source>
</evidence>
<dbReference type="Proteomes" id="UP000662939">
    <property type="component" value="Chromosome"/>
</dbReference>
<gene>
    <name evidence="1" type="ORF">JQS30_14805</name>
</gene>